<proteinExistence type="inferred from homology"/>
<keyword evidence="4" id="KW-1185">Reference proteome</keyword>
<dbReference type="GO" id="GO:0005737">
    <property type="term" value="C:cytoplasm"/>
    <property type="evidence" value="ECO:0007669"/>
    <property type="project" value="TreeGrafter"/>
</dbReference>
<accession>A0A3S3PJU3</accession>
<organism evidence="3 4">
    <name type="scientific">Dinothrombium tinctorium</name>
    <dbReference type="NCBI Taxonomy" id="1965070"/>
    <lineage>
        <taxon>Eukaryota</taxon>
        <taxon>Metazoa</taxon>
        <taxon>Ecdysozoa</taxon>
        <taxon>Arthropoda</taxon>
        <taxon>Chelicerata</taxon>
        <taxon>Arachnida</taxon>
        <taxon>Acari</taxon>
        <taxon>Acariformes</taxon>
        <taxon>Trombidiformes</taxon>
        <taxon>Prostigmata</taxon>
        <taxon>Anystina</taxon>
        <taxon>Parasitengona</taxon>
        <taxon>Trombidioidea</taxon>
        <taxon>Trombidiidae</taxon>
        <taxon>Dinothrombium</taxon>
    </lineage>
</organism>
<dbReference type="InterPro" id="IPR040044">
    <property type="entry name" value="SRR1L"/>
</dbReference>
<dbReference type="PANTHER" id="PTHR28626">
    <property type="entry name" value="SRR1-LIKE PROTEIN"/>
    <property type="match status" value="1"/>
</dbReference>
<evidence type="ECO:0000259" key="2">
    <source>
        <dbReference type="Pfam" id="PF07985"/>
    </source>
</evidence>
<dbReference type="GO" id="GO:0005634">
    <property type="term" value="C:nucleus"/>
    <property type="evidence" value="ECO:0007669"/>
    <property type="project" value="TreeGrafter"/>
</dbReference>
<comment type="caution">
    <text evidence="3">The sequence shown here is derived from an EMBL/GenBank/DDBJ whole genome shotgun (WGS) entry which is preliminary data.</text>
</comment>
<dbReference type="AlphaFoldDB" id="A0A3S3PJU3"/>
<name>A0A3S3PJU3_9ACAR</name>
<sequence length="270" mass="31342">MNADGFQTVVNKRKKKFNFNEKKITSKCDLLDDCATVTESNESALVEAIDECVQKLKSSLYFESTLRLIIEFIKLTPAATTDLICYGLGSFRDSRCSRYQLAFFVLLKDAINYRNISIYDPIFTCYEKHILSSHYHIDVISENDRCKRCVQNGCSLFFMPHCDKILFNNLLWANWNSMCLNNIIIFGNSFQTMVNSMVSRATKNEYSYLVKAVDLNLVKEHEIINNFKFNDVFNDLNLHLFPVSEINESVLKSVYREQPPEYRSDDNDVL</sequence>
<dbReference type="InterPro" id="IPR012942">
    <property type="entry name" value="SRR1-like"/>
</dbReference>
<reference evidence="3 4" key="1">
    <citation type="journal article" date="2018" name="Gigascience">
        <title>Genomes of trombidid mites reveal novel predicted allergens and laterally-transferred genes associated with secondary metabolism.</title>
        <authorList>
            <person name="Dong X."/>
            <person name="Chaisiri K."/>
            <person name="Xia D."/>
            <person name="Armstrong S.D."/>
            <person name="Fang Y."/>
            <person name="Donnelly M.J."/>
            <person name="Kadowaki T."/>
            <person name="McGarry J.W."/>
            <person name="Darby A.C."/>
            <person name="Makepeace B.L."/>
        </authorList>
    </citation>
    <scope>NUCLEOTIDE SEQUENCE [LARGE SCALE GENOMIC DNA]</scope>
    <source>
        <strain evidence="3">UoL-WK</strain>
    </source>
</reference>
<evidence type="ECO:0000313" key="4">
    <source>
        <dbReference type="Proteomes" id="UP000285301"/>
    </source>
</evidence>
<evidence type="ECO:0000256" key="1">
    <source>
        <dbReference type="ARBA" id="ARBA00009856"/>
    </source>
</evidence>
<dbReference type="PANTHER" id="PTHR28626:SF3">
    <property type="entry name" value="SRR1-LIKE PROTEIN"/>
    <property type="match status" value="1"/>
</dbReference>
<comment type="similarity">
    <text evidence="1">Belongs to the SRR1 family.</text>
</comment>
<protein>
    <recommendedName>
        <fullName evidence="2">SRR1-like domain-containing protein</fullName>
    </recommendedName>
</protein>
<gene>
    <name evidence="3" type="ORF">B4U79_00769</name>
</gene>
<dbReference type="Proteomes" id="UP000285301">
    <property type="component" value="Unassembled WGS sequence"/>
</dbReference>
<dbReference type="Pfam" id="PF07985">
    <property type="entry name" value="SRR1"/>
    <property type="match status" value="1"/>
</dbReference>
<feature type="domain" description="SRR1-like" evidence="2">
    <location>
        <begin position="75"/>
        <end position="239"/>
    </location>
</feature>
<dbReference type="EMBL" id="NCKU01000185">
    <property type="protein sequence ID" value="RWS16712.1"/>
    <property type="molecule type" value="Genomic_DNA"/>
</dbReference>
<evidence type="ECO:0000313" key="3">
    <source>
        <dbReference type="EMBL" id="RWS16712.1"/>
    </source>
</evidence>
<dbReference type="OrthoDB" id="551431at2759"/>